<gene>
    <name evidence="1" type="ordered locus">Oweho_3287</name>
</gene>
<dbReference type="PATRIC" id="fig|926562.3.peg.3305"/>
<dbReference type="AlphaFoldDB" id="G8R4D8"/>
<dbReference type="HOGENOM" id="CLU_093054_0_0_10"/>
<accession>G8R4D8</accession>
<organism evidence="1 2">
    <name type="scientific">Owenweeksia hongkongensis (strain DSM 17368 / CIP 108786 / JCM 12287 / NRRL B-23963 / UST20020801)</name>
    <dbReference type="NCBI Taxonomy" id="926562"/>
    <lineage>
        <taxon>Bacteria</taxon>
        <taxon>Pseudomonadati</taxon>
        <taxon>Bacteroidota</taxon>
        <taxon>Flavobacteriia</taxon>
        <taxon>Flavobacteriales</taxon>
        <taxon>Owenweeksiaceae</taxon>
        <taxon>Owenweeksia</taxon>
    </lineage>
</organism>
<sequence>MRKSPYQKAKAVEKLFSHLDADIQKFYSKSSMRCLAGCGKCCTKPNIDATVLEFLPLAMHYYMTGQAEQKLEDLQVKNSLCHNFSLTSEEVGSGFCQNYNYRGLICRLFGASAAEAKGNKLKIYTCNIIKESQPEAFQKTTAEINEENFAPVVSHYYRQLANIDPDLARNYYPINEATKKALEFILHYYAYRKPPKGFKKAA</sequence>
<proteinExistence type="predicted"/>
<evidence type="ECO:0000313" key="2">
    <source>
        <dbReference type="Proteomes" id="UP000005631"/>
    </source>
</evidence>
<dbReference type="OrthoDB" id="9806610at2"/>
<dbReference type="InterPro" id="IPR005358">
    <property type="entry name" value="Puta_zinc/iron-chelating_dom"/>
</dbReference>
<dbReference type="STRING" id="926562.Oweho_3287"/>
<dbReference type="Pfam" id="PF03692">
    <property type="entry name" value="CxxCxxCC"/>
    <property type="match status" value="1"/>
</dbReference>
<dbReference type="eggNOG" id="COG0727">
    <property type="taxonomic scope" value="Bacteria"/>
</dbReference>
<dbReference type="KEGG" id="oho:Oweho_3287"/>
<dbReference type="EMBL" id="CP003156">
    <property type="protein sequence ID" value="AEV34238.1"/>
    <property type="molecule type" value="Genomic_DNA"/>
</dbReference>
<name>G8R4D8_OWEHD</name>
<keyword evidence="2" id="KW-1185">Reference proteome</keyword>
<evidence type="ECO:0000313" key="1">
    <source>
        <dbReference type="EMBL" id="AEV34238.1"/>
    </source>
</evidence>
<dbReference type="RefSeq" id="WP_014203585.1">
    <property type="nucleotide sequence ID" value="NC_016599.1"/>
</dbReference>
<dbReference type="Proteomes" id="UP000005631">
    <property type="component" value="Chromosome"/>
</dbReference>
<protein>
    <submittedName>
        <fullName evidence="1">Uncharacterized protein family (UPF0153)</fullName>
    </submittedName>
</protein>
<reference evidence="1 2" key="1">
    <citation type="journal article" date="2012" name="Stand. Genomic Sci.">
        <title>Genome sequence of the orange-pigmented seawater bacterium Owenweeksia hongkongensis type strain (UST20020801(T)).</title>
        <authorList>
            <person name="Riedel T."/>
            <person name="Held B."/>
            <person name="Nolan M."/>
            <person name="Lucas S."/>
            <person name="Lapidus A."/>
            <person name="Tice H."/>
            <person name="Del Rio T.G."/>
            <person name="Cheng J.F."/>
            <person name="Han C."/>
            <person name="Tapia R."/>
            <person name="Goodwin L.A."/>
            <person name="Pitluck S."/>
            <person name="Liolios K."/>
            <person name="Mavromatis K."/>
            <person name="Pagani I."/>
            <person name="Ivanova N."/>
            <person name="Mikhailova N."/>
            <person name="Pati A."/>
            <person name="Chen A."/>
            <person name="Palaniappan K."/>
            <person name="Rohde M."/>
            <person name="Tindall B.J."/>
            <person name="Detter J.C."/>
            <person name="Goker M."/>
            <person name="Woyke T."/>
            <person name="Bristow J."/>
            <person name="Eisen J.A."/>
            <person name="Markowitz V."/>
            <person name="Hugenholtz P."/>
            <person name="Klenk H.P."/>
            <person name="Kyrpides N.C."/>
        </authorList>
    </citation>
    <scope>NUCLEOTIDE SEQUENCE</scope>
    <source>
        <strain evidence="2">DSM 17368 / JCM 12287 / NRRL B-23963</strain>
    </source>
</reference>